<reference evidence="2 3" key="1">
    <citation type="submission" date="2022-12" db="EMBL/GenBank/DDBJ databases">
        <title>Chromosome-scale assembly of the Ensete ventricosum genome.</title>
        <authorList>
            <person name="Dussert Y."/>
            <person name="Stocks J."/>
            <person name="Wendawek A."/>
            <person name="Woldeyes F."/>
            <person name="Nichols R.A."/>
            <person name="Borrell J.S."/>
        </authorList>
    </citation>
    <scope>NUCLEOTIDE SEQUENCE [LARGE SCALE GENOMIC DNA]</scope>
    <source>
        <strain evidence="3">cv. Maze</strain>
        <tissue evidence="2">Seeds</tissue>
    </source>
</reference>
<dbReference type="EMBL" id="JAQQAF010000002">
    <property type="protein sequence ID" value="KAJ8505764.1"/>
    <property type="molecule type" value="Genomic_DNA"/>
</dbReference>
<dbReference type="Proteomes" id="UP001222027">
    <property type="component" value="Unassembled WGS sequence"/>
</dbReference>
<dbReference type="AlphaFoldDB" id="A0AAV8RNJ2"/>
<accession>A0AAV8RNJ2</accession>
<gene>
    <name evidence="2" type="ORF">OPV22_006650</name>
</gene>
<feature type="region of interest" description="Disordered" evidence="1">
    <location>
        <begin position="24"/>
        <end position="46"/>
    </location>
</feature>
<organism evidence="2 3">
    <name type="scientific">Ensete ventricosum</name>
    <name type="common">Abyssinian banana</name>
    <name type="synonym">Musa ensete</name>
    <dbReference type="NCBI Taxonomy" id="4639"/>
    <lineage>
        <taxon>Eukaryota</taxon>
        <taxon>Viridiplantae</taxon>
        <taxon>Streptophyta</taxon>
        <taxon>Embryophyta</taxon>
        <taxon>Tracheophyta</taxon>
        <taxon>Spermatophyta</taxon>
        <taxon>Magnoliopsida</taxon>
        <taxon>Liliopsida</taxon>
        <taxon>Zingiberales</taxon>
        <taxon>Musaceae</taxon>
        <taxon>Ensete</taxon>
    </lineage>
</organism>
<proteinExistence type="predicted"/>
<feature type="compositionally biased region" description="Basic and acidic residues" evidence="1">
    <location>
        <begin position="28"/>
        <end position="37"/>
    </location>
</feature>
<sequence>MDFILHKTKRLLWYQKKRKQLSCVRDTASAEERERRGANKNSSSRVSPKVKLFLIAARSYEQAMSQATGRTRQVNNSLLVFIDSPNRLKCLVQHKLSLLQMRG</sequence>
<comment type="caution">
    <text evidence="2">The sequence shown here is derived from an EMBL/GenBank/DDBJ whole genome shotgun (WGS) entry which is preliminary data.</text>
</comment>
<name>A0AAV8RNJ2_ENSVE</name>
<evidence type="ECO:0000256" key="1">
    <source>
        <dbReference type="SAM" id="MobiDB-lite"/>
    </source>
</evidence>
<keyword evidence="3" id="KW-1185">Reference proteome</keyword>
<evidence type="ECO:0000313" key="2">
    <source>
        <dbReference type="EMBL" id="KAJ8505764.1"/>
    </source>
</evidence>
<protein>
    <submittedName>
        <fullName evidence="2">Uncharacterized protein</fullName>
    </submittedName>
</protein>
<evidence type="ECO:0000313" key="3">
    <source>
        <dbReference type="Proteomes" id="UP001222027"/>
    </source>
</evidence>